<reference evidence="1" key="1">
    <citation type="journal article" date="2021" name="Proc. Natl. Acad. Sci. U.S.A.">
        <title>A Catalog of Tens of Thousands of Viruses from Human Metagenomes Reveals Hidden Associations with Chronic Diseases.</title>
        <authorList>
            <person name="Tisza M.J."/>
            <person name="Buck C.B."/>
        </authorList>
    </citation>
    <scope>NUCLEOTIDE SEQUENCE</scope>
    <source>
        <strain evidence="1">Ct9dX1</strain>
    </source>
</reference>
<organism evidence="1">
    <name type="scientific">Myoviridae sp. ct9dX1</name>
    <dbReference type="NCBI Taxonomy" id="2827665"/>
    <lineage>
        <taxon>Viruses</taxon>
        <taxon>Duplodnaviria</taxon>
        <taxon>Heunggongvirae</taxon>
        <taxon>Uroviricota</taxon>
        <taxon>Caudoviricetes</taxon>
    </lineage>
</organism>
<name>A0A8S5TID4_9CAUD</name>
<proteinExistence type="predicted"/>
<sequence length="71" mass="8124">MTYKTCPKCGANLDAGERCDCEDVELRCQYCVHCLPIGEGDHICYKNGVPVIVLSEYAPTEDYLYCRRKDR</sequence>
<evidence type="ECO:0000313" key="1">
    <source>
        <dbReference type="EMBL" id="DAF63046.1"/>
    </source>
</evidence>
<protein>
    <submittedName>
        <fullName evidence="1">UPF0434 protein</fullName>
    </submittedName>
</protein>
<accession>A0A8S5TID4</accession>
<dbReference type="EMBL" id="BK032832">
    <property type="protein sequence ID" value="DAF63046.1"/>
    <property type="molecule type" value="Genomic_DNA"/>
</dbReference>